<keyword evidence="2" id="KW-1185">Reference proteome</keyword>
<evidence type="ECO:0000313" key="2">
    <source>
        <dbReference type="Proteomes" id="UP001519273"/>
    </source>
</evidence>
<proteinExistence type="predicted"/>
<gene>
    <name evidence="1" type="ORF">J2Z20_002471</name>
</gene>
<dbReference type="EMBL" id="JAGGKP010000006">
    <property type="protein sequence ID" value="MBP1937558.1"/>
    <property type="molecule type" value="Genomic_DNA"/>
</dbReference>
<evidence type="ECO:0000313" key="1">
    <source>
        <dbReference type="EMBL" id="MBP1937558.1"/>
    </source>
</evidence>
<name>A0ABS4H4U5_9BACL</name>
<dbReference type="RefSeq" id="WP_209850408.1">
    <property type="nucleotide sequence ID" value="NZ_CBCRVE010000007.1"/>
</dbReference>
<accession>A0ABS4H4U5</accession>
<comment type="caution">
    <text evidence="1">The sequence shown here is derived from an EMBL/GenBank/DDBJ whole genome shotgun (WGS) entry which is preliminary data.</text>
</comment>
<dbReference type="PANTHER" id="PTHR38433:SF1">
    <property type="entry name" value="DUF1641 DOMAIN-CONTAINING PROTEIN"/>
    <property type="match status" value="1"/>
</dbReference>
<organism evidence="1 2">
    <name type="scientific">Paenibacillus sediminis</name>
    <dbReference type="NCBI Taxonomy" id="664909"/>
    <lineage>
        <taxon>Bacteria</taxon>
        <taxon>Bacillati</taxon>
        <taxon>Bacillota</taxon>
        <taxon>Bacilli</taxon>
        <taxon>Bacillales</taxon>
        <taxon>Paenibacillaceae</taxon>
        <taxon>Paenibacillus</taxon>
    </lineage>
</organism>
<dbReference type="PANTHER" id="PTHR38433">
    <property type="match status" value="1"/>
</dbReference>
<reference evidence="1 2" key="1">
    <citation type="submission" date="2021-03" db="EMBL/GenBank/DDBJ databases">
        <title>Genomic Encyclopedia of Type Strains, Phase IV (KMG-IV): sequencing the most valuable type-strain genomes for metagenomic binning, comparative biology and taxonomic classification.</title>
        <authorList>
            <person name="Goeker M."/>
        </authorList>
    </citation>
    <scope>NUCLEOTIDE SEQUENCE [LARGE SCALE GENOMIC DNA]</scope>
    <source>
        <strain evidence="1 2">DSM 23491</strain>
    </source>
</reference>
<dbReference type="Proteomes" id="UP001519273">
    <property type="component" value="Unassembled WGS sequence"/>
</dbReference>
<protein>
    <submittedName>
        <fullName evidence="1">Uncharacterized protein YjgD (DUF1641 family)</fullName>
    </submittedName>
</protein>
<sequence>MAKSINTIERRIPTEEELQAESLEQILKAVSDNRKAIVQFLDILKELQEAGALDIVQGILKNRNSLGFVGFEFMKVANIPTMLKNMIIVSQFLGRLDPAATQKLINGLDNGLEQSMKTEGKATRSVWSLLSSVRDPYVTSAMSTMLHFLRGMGEEFNKKEQGQHT</sequence>